<dbReference type="InterPro" id="IPR003593">
    <property type="entry name" value="AAA+_ATPase"/>
</dbReference>
<dbReference type="SUPFAM" id="SSF52540">
    <property type="entry name" value="P-loop containing nucleoside triphosphate hydrolases"/>
    <property type="match status" value="2"/>
</dbReference>
<dbReference type="EMBL" id="BFAX01000003">
    <property type="protein sequence ID" value="GBF36557.1"/>
    <property type="molecule type" value="Genomic_DNA"/>
</dbReference>
<feature type="domain" description="AAA+ ATPase" evidence="3">
    <location>
        <begin position="47"/>
        <end position="191"/>
    </location>
</feature>
<gene>
    <name evidence="4" type="ORF">MHHB_P0787</name>
</gene>
<proteinExistence type="predicted"/>
<keyword evidence="5" id="KW-1185">Reference proteome</keyword>
<dbReference type="Pfam" id="PF00004">
    <property type="entry name" value="AAA"/>
    <property type="match status" value="2"/>
</dbReference>
<accession>A0A401HQK8</accession>
<dbReference type="OrthoDB" id="77269at2157"/>
<dbReference type="RefSeq" id="WP_131007323.1">
    <property type="nucleotide sequence ID" value="NZ_BFAX01000003.1"/>
</dbReference>
<name>A0A401HQK8_9EURY</name>
<dbReference type="AlphaFoldDB" id="A0A401HQK8"/>
<dbReference type="GO" id="GO:0005524">
    <property type="term" value="F:ATP binding"/>
    <property type="evidence" value="ECO:0007669"/>
    <property type="project" value="UniProtKB-KW"/>
</dbReference>
<dbReference type="InterPro" id="IPR050168">
    <property type="entry name" value="AAA_ATPase_domain"/>
</dbReference>
<evidence type="ECO:0000313" key="4">
    <source>
        <dbReference type="EMBL" id="GBF36557.1"/>
    </source>
</evidence>
<evidence type="ECO:0000256" key="2">
    <source>
        <dbReference type="ARBA" id="ARBA00022840"/>
    </source>
</evidence>
<sequence>MSNKFREVVKEKVKEIQQEVYIKDEILEKIVGLFLSLRDDRFPSKKPPRGLLFYGPPGTGKTLLMKTLAKKLGLSEPIMIRGPEIISQYYGKSELRLRQIFALAKERAEKENLAIIFIDELDSLAPRRDEIEGELERRLVGQLLSLMDGLEKEVSKGHVIVIGSTNRPEALDPALRRPGRFDLEIEFDPPGPDEKKEILKILLNNYASVRYVNINLDEIAEQTIGFTGADLLQLLNESLLQAALEGRDFITQEDLLDAKNRVKPSALREFHIEKPRDRSSEIENGDIVNRIRQITEDFSENPCFKPILLTQSLLLSDKIASTIAFIVCQRLHCPYILVRATWFRTRWFGEMEKSIRELFGKLKCLQPCVVYIKNFDVIATAQNEHLHGAILELLDNLTEFSDNNTKVLILCSVTYKIDPQIRMYFKEMI</sequence>
<keyword evidence="2" id="KW-0067">ATP-binding</keyword>
<comment type="caution">
    <text evidence="4">The sequence shown here is derived from an EMBL/GenBank/DDBJ whole genome shotgun (WGS) entry which is preliminary data.</text>
</comment>
<dbReference type="InterPro" id="IPR003959">
    <property type="entry name" value="ATPase_AAA_core"/>
</dbReference>
<evidence type="ECO:0000313" key="5">
    <source>
        <dbReference type="Proteomes" id="UP000290527"/>
    </source>
</evidence>
<dbReference type="PANTHER" id="PTHR23077">
    <property type="entry name" value="AAA-FAMILY ATPASE"/>
    <property type="match status" value="1"/>
</dbReference>
<dbReference type="Proteomes" id="UP000290527">
    <property type="component" value="Unassembled WGS sequence"/>
</dbReference>
<dbReference type="Pfam" id="PF17862">
    <property type="entry name" value="AAA_lid_3"/>
    <property type="match status" value="1"/>
</dbReference>
<evidence type="ECO:0000259" key="3">
    <source>
        <dbReference type="SMART" id="SM00382"/>
    </source>
</evidence>
<dbReference type="FunFam" id="3.40.50.300:FF:000012">
    <property type="entry name" value="Transitional endoplasmic reticulum ATPase"/>
    <property type="match status" value="1"/>
</dbReference>
<reference evidence="4 5" key="1">
    <citation type="journal article" date="2019" name="Int. J. Syst. Evol. Microbiol.">
        <title>Methanofervidicoccus abyssi gen. nov., sp. nov., a hydrogenotrophic methanogen, isolated from a hydrothermal vent chimney in the Mid-Cayman Spreading Center, the Caribbean Sea.</title>
        <authorList>
            <person name="Sakai S."/>
            <person name="Takaki Y."/>
            <person name="Miyazaki M."/>
            <person name="Ogawara M."/>
            <person name="Yanagawa K."/>
            <person name="Miyazaki J."/>
            <person name="Takai K."/>
        </authorList>
    </citation>
    <scope>NUCLEOTIDE SEQUENCE [LARGE SCALE GENOMIC DNA]</scope>
    <source>
        <strain evidence="4 5">HHB</strain>
    </source>
</reference>
<dbReference type="SMART" id="SM00382">
    <property type="entry name" value="AAA"/>
    <property type="match status" value="1"/>
</dbReference>
<dbReference type="InterPro" id="IPR027417">
    <property type="entry name" value="P-loop_NTPase"/>
</dbReference>
<organism evidence="4 5">
    <name type="scientific">Methanofervidicoccus abyssi</name>
    <dbReference type="NCBI Taxonomy" id="2082189"/>
    <lineage>
        <taxon>Archaea</taxon>
        <taxon>Methanobacteriati</taxon>
        <taxon>Methanobacteriota</taxon>
        <taxon>Methanomada group</taxon>
        <taxon>Methanococci</taxon>
        <taxon>Methanococcales</taxon>
        <taxon>Methanofervidicoccus</taxon>
    </lineage>
</organism>
<dbReference type="GO" id="GO:0016887">
    <property type="term" value="F:ATP hydrolysis activity"/>
    <property type="evidence" value="ECO:0007669"/>
    <property type="project" value="InterPro"/>
</dbReference>
<protein>
    <submittedName>
        <fullName evidence="4">Transitional endoplasmic reticulum ATPase</fullName>
    </submittedName>
</protein>
<evidence type="ECO:0000256" key="1">
    <source>
        <dbReference type="ARBA" id="ARBA00022741"/>
    </source>
</evidence>
<dbReference type="InterPro" id="IPR041569">
    <property type="entry name" value="AAA_lid_3"/>
</dbReference>
<keyword evidence="1" id="KW-0547">Nucleotide-binding</keyword>
<dbReference type="Gene3D" id="3.40.50.300">
    <property type="entry name" value="P-loop containing nucleotide triphosphate hydrolases"/>
    <property type="match status" value="2"/>
</dbReference>
<dbReference type="Gene3D" id="1.10.8.60">
    <property type="match status" value="1"/>
</dbReference>